<accession>A0A5P8PHI1</accession>
<dbReference type="EMBL" id="MN095771">
    <property type="protein sequence ID" value="QFR56166.1"/>
    <property type="molecule type" value="Genomic_DNA"/>
</dbReference>
<keyword evidence="2" id="KW-1185">Reference proteome</keyword>
<evidence type="ECO:0000313" key="1">
    <source>
        <dbReference type="EMBL" id="QFR56166.1"/>
    </source>
</evidence>
<reference evidence="2" key="1">
    <citation type="submission" date="2019-06" db="EMBL/GenBank/DDBJ databases">
        <title>Complete genome sequence of Serratia marcescens phage Muldoon.</title>
        <authorList>
            <person name="Campbell S."/>
            <person name="Atkinson C."/>
            <person name="Moreland R."/>
            <person name="Liu M."/>
            <person name="Ramsey J."/>
            <person name="Leavitt J."/>
        </authorList>
    </citation>
    <scope>NUCLEOTIDE SEQUENCE [LARGE SCALE GENOMIC DNA]</scope>
</reference>
<organism evidence="1 2">
    <name type="scientific">Serratia phage Muldoon</name>
    <dbReference type="NCBI Taxonomy" id="2601678"/>
    <lineage>
        <taxon>Viruses</taxon>
        <taxon>Duplodnaviria</taxon>
        <taxon>Heunggongvirae</taxon>
        <taxon>Uroviricota</taxon>
        <taxon>Caudoviricetes</taxon>
        <taxon>Muldoonvirus</taxon>
        <taxon>Muldoonvirus muldoon</taxon>
    </lineage>
</organism>
<dbReference type="InterPro" id="IPR024401">
    <property type="entry name" value="WYL_prot"/>
</dbReference>
<evidence type="ECO:0000313" key="2">
    <source>
        <dbReference type="Proteomes" id="UP000326777"/>
    </source>
</evidence>
<proteinExistence type="predicted"/>
<gene>
    <name evidence="1" type="ORF">CPT_Muldoon_215</name>
</gene>
<name>A0A5P8PHI1_9CAUD</name>
<dbReference type="Pfam" id="PF10902">
    <property type="entry name" value="WYL_2"/>
    <property type="match status" value="1"/>
</dbReference>
<protein>
    <submittedName>
        <fullName evidence="1">Uncharacterized protein</fullName>
    </submittedName>
</protein>
<dbReference type="Proteomes" id="UP000326777">
    <property type="component" value="Genome"/>
</dbReference>
<sequence length="97" mass="10961">MILNQTQTTRLRKTLYAILSEGFHDVQFVKSDNTIRTMKATRDEEFVGNAFSGGRTASLEAIKVYDLDEADYRTFRIDSLITINGIDISTLLKLVNA</sequence>